<organism evidence="3">
    <name type="scientific">Stegastes partitus</name>
    <name type="common">bicolor damselfish</name>
    <dbReference type="NCBI Taxonomy" id="144197"/>
    <lineage>
        <taxon>Eukaryota</taxon>
        <taxon>Metazoa</taxon>
        <taxon>Chordata</taxon>
        <taxon>Craniata</taxon>
        <taxon>Vertebrata</taxon>
        <taxon>Euteleostomi</taxon>
        <taxon>Actinopterygii</taxon>
        <taxon>Neopterygii</taxon>
        <taxon>Teleostei</taxon>
        <taxon>Neoteleostei</taxon>
        <taxon>Acanthomorphata</taxon>
        <taxon>Ovalentaria</taxon>
        <taxon>Pomacentridae</taxon>
        <taxon>Stegastes</taxon>
    </lineage>
</organism>
<evidence type="ECO:0000313" key="3">
    <source>
        <dbReference type="Ensembl" id="ENSSPAP00000008158.1"/>
    </source>
</evidence>
<feature type="region of interest" description="Disordered" evidence="1">
    <location>
        <begin position="70"/>
        <end position="117"/>
    </location>
</feature>
<evidence type="ECO:0000256" key="2">
    <source>
        <dbReference type="SAM" id="SignalP"/>
    </source>
</evidence>
<feature type="compositionally biased region" description="Acidic residues" evidence="1">
    <location>
        <begin position="72"/>
        <end position="81"/>
    </location>
</feature>
<name>A0A3B4ZGY3_9TELE</name>
<dbReference type="AlphaFoldDB" id="A0A3B4ZGY3"/>
<reference evidence="3" key="1">
    <citation type="submission" date="2023-09" db="UniProtKB">
        <authorList>
            <consortium name="Ensembl"/>
        </authorList>
    </citation>
    <scope>IDENTIFICATION</scope>
</reference>
<feature type="signal peptide" evidence="2">
    <location>
        <begin position="1"/>
        <end position="31"/>
    </location>
</feature>
<feature type="compositionally biased region" description="Low complexity" evidence="1">
    <location>
        <begin position="90"/>
        <end position="108"/>
    </location>
</feature>
<dbReference type="Ensembl" id="ENSSPAT00000008313.1">
    <property type="protein sequence ID" value="ENSSPAP00000008158.1"/>
    <property type="gene ID" value="ENSSPAG00000006235.1"/>
</dbReference>
<evidence type="ECO:0000256" key="1">
    <source>
        <dbReference type="SAM" id="MobiDB-lite"/>
    </source>
</evidence>
<proteinExistence type="predicted"/>
<keyword evidence="2" id="KW-0732">Signal</keyword>
<sequence length="141" mass="15744">TTRRSIVCVFAACCVLTNVNITTLCFSVCDAQYYEDFTPAPDYDSDYNATFEYSFYSNASSEDLDRFSERFMDEDEEEQTEKEDTGGQQGQEEVTVTTATTRGVTVRGGVHGRNVASPPVSLVRSQISRNLYSARVNLNQS</sequence>
<dbReference type="GeneTree" id="ENSGT00670000099344"/>
<accession>A0A3B4ZGY3</accession>
<feature type="chain" id="PRO_5017417258" evidence="2">
    <location>
        <begin position="32"/>
        <end position="141"/>
    </location>
</feature>
<protein>
    <submittedName>
        <fullName evidence="3">Uncharacterized protein</fullName>
    </submittedName>
</protein>